<dbReference type="Proteomes" id="UP000010094">
    <property type="component" value="Chromosome IXa"/>
</dbReference>
<dbReference type="RefSeq" id="XP_009265121.1">
    <property type="nucleotide sequence ID" value="XM_009266846.1"/>
</dbReference>
<organism evidence="1 2">
    <name type="scientific">Encephalitozoon romaleae (strain SJ-2008)</name>
    <name type="common">Microsporidian parasite</name>
    <dbReference type="NCBI Taxonomy" id="1178016"/>
    <lineage>
        <taxon>Eukaryota</taxon>
        <taxon>Fungi</taxon>
        <taxon>Fungi incertae sedis</taxon>
        <taxon>Microsporidia</taxon>
        <taxon>Unikaryonidae</taxon>
        <taxon>Encephalitozoon</taxon>
    </lineage>
</organism>
<sequence>MNQDMIVKIMPFLAKRSILVLHYITRDPKYPIYVINGYKSKLNITPIGKITMLIQKAIDIERNDLAIEYLCHVSPGRMTRILFRLTENMEPEKIQHMISDLKRNHFCLLCNFNNRCEEVITHLEITIKNMRLYTYYCK</sequence>
<dbReference type="VEuPathDB" id="MicrosporidiaDB:EROM_090060"/>
<dbReference type="EMBL" id="CP003526">
    <property type="protein sequence ID" value="AFN83624.1"/>
    <property type="molecule type" value="Genomic_DNA"/>
</dbReference>
<evidence type="ECO:0000313" key="1">
    <source>
        <dbReference type="EMBL" id="AFN83624.1"/>
    </source>
</evidence>
<protein>
    <submittedName>
        <fullName evidence="1">Uncharacterized protein</fullName>
    </submittedName>
</protein>
<accession>I7AP92</accession>
<gene>
    <name evidence="1" type="ordered locus">EROM_090060</name>
</gene>
<name>I7AP92_ENCRO</name>
<dbReference type="KEGG" id="ero:EROM_090060"/>
<keyword evidence="2" id="KW-1185">Reference proteome</keyword>
<dbReference type="OrthoDB" id="2190384at2759"/>
<evidence type="ECO:0000313" key="2">
    <source>
        <dbReference type="Proteomes" id="UP000010094"/>
    </source>
</evidence>
<reference evidence="1" key="1">
    <citation type="journal article" date="2012" name="Proc. Natl. Acad. Sci. U.S.A.">
        <title>Gain and loss of multiple functionally related, horizontally transferred genes in the reduced genomes of two microsporidian parasites.</title>
        <authorList>
            <person name="Pombert J.-F."/>
            <person name="Selman M."/>
            <person name="Burki F."/>
            <person name="Bardell F.T."/>
            <person name="Farinelli L."/>
            <person name="Solter L.F."/>
            <person name="Whitman D.W."/>
            <person name="Weiss L.M."/>
            <person name="Corradi N."/>
            <person name="Keeling P.J."/>
        </authorList>
    </citation>
    <scope>NUCLEOTIDE SEQUENCE [LARGE SCALE GENOMIC DNA]</scope>
    <source>
        <strain evidence="1">SJ-2008</strain>
    </source>
</reference>
<dbReference type="AlphaFoldDB" id="I7AP92"/>
<dbReference type="HOGENOM" id="CLU_1855257_0_0_1"/>
<proteinExistence type="predicted"/>
<dbReference type="GeneID" id="20521945"/>